<evidence type="ECO:0000313" key="1">
    <source>
        <dbReference type="EMBL" id="QGQ25746.1"/>
    </source>
</evidence>
<gene>
    <name evidence="1" type="primary">cas7c</name>
    <name evidence="1" type="ORF">F1728_25085</name>
</gene>
<dbReference type="EMBL" id="CP043930">
    <property type="protein sequence ID" value="QGQ25746.1"/>
    <property type="molecule type" value="Genomic_DNA"/>
</dbReference>
<dbReference type="NCBIfam" id="TIGR02589">
    <property type="entry name" value="cas_Csd2"/>
    <property type="match status" value="1"/>
</dbReference>
<dbReference type="RefSeq" id="WP_155366342.1">
    <property type="nucleotide sequence ID" value="NZ_CP043930.1"/>
</dbReference>
<protein>
    <submittedName>
        <fullName evidence="1">Type I-C CRISPR-associated protein Cas7/Csd2</fullName>
    </submittedName>
</protein>
<dbReference type="CDD" id="cd09689">
    <property type="entry name" value="Cas7_I-C"/>
    <property type="match status" value="1"/>
</dbReference>
<keyword evidence="2" id="KW-1185">Reference proteome</keyword>
<proteinExistence type="predicted"/>
<sequence>MNHRYDFVYLFDVTDGNPNGDPDAGNLPRLDAETGQGLVTDVCIKRKIRNYVGLIKEEQPPFEIYIKEKAVLNQQHERAYQASKLKSESKKLPKKVEEAQKITHWMCENFYDIRAFGAVMTTEVNAGQVRGPIQFTFGRSIDPIISSEHSITRCAVTTEKEAEKQQGDNRTMGRKFTVPYGLYRMHGFVNANLAAQTGFDSNDEDLELLWSALANMFDHDRAAARGQMSPQELIVFQHESPLGNAPAHKLFSRVKIERTASNGEAGPPRSFSDYSVSVDDSDLPSGISIERKI</sequence>
<dbReference type="KEGG" id="gim:F1728_25085"/>
<dbReference type="Pfam" id="PF05107">
    <property type="entry name" value="Cas_Cas7"/>
    <property type="match status" value="1"/>
</dbReference>
<dbReference type="InterPro" id="IPR013418">
    <property type="entry name" value="CRISPR-assoc_prot_Cas7/Csd2"/>
</dbReference>
<dbReference type="GO" id="GO:0043571">
    <property type="term" value="P:maintenance of CRISPR repeat elements"/>
    <property type="evidence" value="ECO:0007669"/>
    <property type="project" value="InterPro"/>
</dbReference>
<organism evidence="1 2">
    <name type="scientific">Gimesia benthica</name>
    <dbReference type="NCBI Taxonomy" id="2608982"/>
    <lineage>
        <taxon>Bacteria</taxon>
        <taxon>Pseudomonadati</taxon>
        <taxon>Planctomycetota</taxon>
        <taxon>Planctomycetia</taxon>
        <taxon>Planctomycetales</taxon>
        <taxon>Planctomycetaceae</taxon>
        <taxon>Gimesia</taxon>
    </lineage>
</organism>
<dbReference type="AlphaFoldDB" id="A0A6I6AI12"/>
<dbReference type="InterPro" id="IPR006482">
    <property type="entry name" value="Cas7_Csh2/Csh2"/>
</dbReference>
<dbReference type="Proteomes" id="UP000427281">
    <property type="component" value="Chromosome"/>
</dbReference>
<name>A0A6I6AI12_9PLAN</name>
<dbReference type="NCBIfam" id="TIGR01595">
    <property type="entry name" value="cas_CT1132"/>
    <property type="match status" value="1"/>
</dbReference>
<reference evidence="1 2" key="1">
    <citation type="submission" date="2019-09" db="EMBL/GenBank/DDBJ databases">
        <title>Gimesia benthica sp. nov., a novel bacterium isolated from deep-sea water of the Northwest Indian Ocean.</title>
        <authorList>
            <person name="Dai X."/>
        </authorList>
    </citation>
    <scope>NUCLEOTIDE SEQUENCE [LARGE SCALE GENOMIC DNA]</scope>
    <source>
        <strain evidence="1 2">E7</strain>
    </source>
</reference>
<accession>A0A6I6AI12</accession>
<evidence type="ECO:0000313" key="2">
    <source>
        <dbReference type="Proteomes" id="UP000427281"/>
    </source>
</evidence>